<dbReference type="OrthoDB" id="9798434at2"/>
<evidence type="ECO:0000313" key="2">
    <source>
        <dbReference type="EMBL" id="ADE39561.1"/>
    </source>
</evidence>
<comment type="similarity">
    <text evidence="1">Belongs to the UPF0262 family.</text>
</comment>
<dbReference type="Pfam" id="PF06793">
    <property type="entry name" value="UPF0262"/>
    <property type="match status" value="1"/>
</dbReference>
<dbReference type="AlphaFoldDB" id="D5BTG4"/>
<dbReference type="NCBIfam" id="NF002769">
    <property type="entry name" value="PRK02853.1"/>
    <property type="match status" value="1"/>
</dbReference>
<dbReference type="eggNOG" id="COG5328">
    <property type="taxonomic scope" value="Bacteria"/>
</dbReference>
<reference evidence="2 3" key="1">
    <citation type="journal article" date="2010" name="J. Bacteriol.">
        <title>Complete genome sequence of "Candidatus Puniceispirillum marinum" IMCC1322, a representative of the SAR116 clade in the Alphaproteobacteria.</title>
        <authorList>
            <person name="Oh H.M."/>
            <person name="Kwon K.K."/>
            <person name="Kang I."/>
            <person name="Kang S.G."/>
            <person name="Lee J.H."/>
            <person name="Kim S.J."/>
            <person name="Cho J.C."/>
        </authorList>
    </citation>
    <scope>NUCLEOTIDE SEQUENCE [LARGE SCALE GENOMIC DNA]</scope>
    <source>
        <strain evidence="2 3">IMCC1322</strain>
    </source>
</reference>
<evidence type="ECO:0000313" key="3">
    <source>
        <dbReference type="Proteomes" id="UP000007460"/>
    </source>
</evidence>
<dbReference type="PIRSF" id="PIRSF032146">
    <property type="entry name" value="UCP032146"/>
    <property type="match status" value="1"/>
</dbReference>
<dbReference type="Proteomes" id="UP000007460">
    <property type="component" value="Chromosome"/>
</dbReference>
<sequence>MSNNDGHESDQARRLVKIELDEADAPRRSAEAEQERAIAIYDIIEDNVFDLPEHTGPFHLYLRLEGRHINFDIRDANEQNLAQFFMALGPMRRVMRDYFTVCDTYYDAIRTKSPSQIQAIDMGRRALHNEGSEILQTRLNGKVETDFDTARRLFTLICVLQTR</sequence>
<dbReference type="HAMAP" id="MF_00678">
    <property type="entry name" value="UPF0262"/>
    <property type="match status" value="1"/>
</dbReference>
<dbReference type="InterPro" id="IPR008321">
    <property type="entry name" value="UCP032146"/>
</dbReference>
<proteinExistence type="inferred from homology"/>
<dbReference type="STRING" id="488538.SAR116_1318"/>
<protein>
    <recommendedName>
        <fullName evidence="1">UPF0262 protein SAR116_1318</fullName>
    </recommendedName>
</protein>
<keyword evidence="3" id="KW-1185">Reference proteome</keyword>
<dbReference type="HOGENOM" id="CLU_112904_0_0_5"/>
<dbReference type="EMBL" id="CP001751">
    <property type="protein sequence ID" value="ADE39561.1"/>
    <property type="molecule type" value="Genomic_DNA"/>
</dbReference>
<gene>
    <name evidence="2" type="ordered locus">SAR116_1318</name>
</gene>
<dbReference type="RefSeq" id="WP_013046188.1">
    <property type="nucleotide sequence ID" value="NC_014010.1"/>
</dbReference>
<organism evidence="2 3">
    <name type="scientific">Puniceispirillum marinum (strain IMCC1322)</name>
    <dbReference type="NCBI Taxonomy" id="488538"/>
    <lineage>
        <taxon>Bacteria</taxon>
        <taxon>Pseudomonadati</taxon>
        <taxon>Pseudomonadota</taxon>
        <taxon>Alphaproteobacteria</taxon>
        <taxon>Candidatus Puniceispirillales</taxon>
        <taxon>Candidatus Puniceispirillaceae</taxon>
        <taxon>Candidatus Puniceispirillum</taxon>
    </lineage>
</organism>
<accession>D5BTG4</accession>
<evidence type="ECO:0000256" key="1">
    <source>
        <dbReference type="HAMAP-Rule" id="MF_00678"/>
    </source>
</evidence>
<name>D5BTG4_PUNMI</name>
<dbReference type="KEGG" id="apb:SAR116_1318"/>